<dbReference type="AlphaFoldDB" id="D4AWM1"/>
<feature type="region of interest" description="Disordered" evidence="10">
    <location>
        <begin position="1"/>
        <end position="93"/>
    </location>
</feature>
<evidence type="ECO:0000256" key="1">
    <source>
        <dbReference type="ARBA" id="ARBA00004141"/>
    </source>
</evidence>
<dbReference type="InterPro" id="IPR000644">
    <property type="entry name" value="CBS_dom"/>
</dbReference>
<evidence type="ECO:0000256" key="9">
    <source>
        <dbReference type="RuleBase" id="RU361221"/>
    </source>
</evidence>
<evidence type="ECO:0000313" key="13">
    <source>
        <dbReference type="Proteomes" id="UP000008866"/>
    </source>
</evidence>
<dbReference type="GeneID" id="9523122"/>
<keyword evidence="2 9" id="KW-0813">Transport</keyword>
<accession>D4AWM1</accession>
<dbReference type="GO" id="GO:0005886">
    <property type="term" value="C:plasma membrane"/>
    <property type="evidence" value="ECO:0007669"/>
    <property type="project" value="TreeGrafter"/>
</dbReference>
<proteinExistence type="inferred from homology"/>
<name>D4AWM1_ARTBC</name>
<feature type="transmembrane region" description="Helical" evidence="9">
    <location>
        <begin position="269"/>
        <end position="290"/>
    </location>
</feature>
<evidence type="ECO:0000256" key="3">
    <source>
        <dbReference type="ARBA" id="ARBA00022692"/>
    </source>
</evidence>
<dbReference type="Gene3D" id="1.10.3080.10">
    <property type="entry name" value="Clc chloride channel"/>
    <property type="match status" value="1"/>
</dbReference>
<dbReference type="PROSITE" id="PS51371">
    <property type="entry name" value="CBS"/>
    <property type="match status" value="2"/>
</dbReference>
<keyword evidence="6 9" id="KW-0472">Membrane</keyword>
<dbReference type="Pfam" id="PF00571">
    <property type="entry name" value="CBS"/>
    <property type="match status" value="1"/>
</dbReference>
<dbReference type="InterPro" id="IPR001807">
    <property type="entry name" value="ClC"/>
</dbReference>
<feature type="domain" description="CBS" evidence="11">
    <location>
        <begin position="717"/>
        <end position="774"/>
    </location>
</feature>
<reference evidence="13" key="1">
    <citation type="journal article" date="2011" name="Genome Biol.">
        <title>Comparative and functional genomics provide insights into the pathogenicity of dermatophytic fungi.</title>
        <authorList>
            <person name="Burmester A."/>
            <person name="Shelest E."/>
            <person name="Gloeckner G."/>
            <person name="Heddergott C."/>
            <person name="Schindler S."/>
            <person name="Staib P."/>
            <person name="Heidel A."/>
            <person name="Felder M."/>
            <person name="Petzold A."/>
            <person name="Szafranski K."/>
            <person name="Feuermann M."/>
            <person name="Pedruzzi I."/>
            <person name="Priebe S."/>
            <person name="Groth M."/>
            <person name="Winkler R."/>
            <person name="Li W."/>
            <person name="Kniemeyer O."/>
            <person name="Schroeckh V."/>
            <person name="Hertweck C."/>
            <person name="Hube B."/>
            <person name="White T.C."/>
            <person name="Platzer M."/>
            <person name="Guthke R."/>
            <person name="Heitman J."/>
            <person name="Woestemeyer J."/>
            <person name="Zipfel P.F."/>
            <person name="Monod M."/>
            <person name="Brakhage A.A."/>
        </authorList>
    </citation>
    <scope>NUCLEOTIDE SEQUENCE [LARGE SCALE GENOMIC DNA]</scope>
    <source>
        <strain evidence="13">ATCC MYA-4681 / CBS 112371</strain>
    </source>
</reference>
<dbReference type="SUPFAM" id="SSF54631">
    <property type="entry name" value="CBS-domain pair"/>
    <property type="match status" value="1"/>
</dbReference>
<feature type="transmembrane region" description="Helical" evidence="9">
    <location>
        <begin position="407"/>
        <end position="426"/>
    </location>
</feature>
<evidence type="ECO:0000256" key="2">
    <source>
        <dbReference type="ARBA" id="ARBA00022448"/>
    </source>
</evidence>
<sequence length="813" mass="88542">MEVPGELSIDMADTINTDQPDDGLSQSFSQGQESSEEPIFGSANDSPFSSHSRLRSVDESPRGSRPGTANQNTRELGNGSGASHKPGAPTDWYIEGPGRRVGYDDLTAIDWIFEYTKERQRIRHLNANNPGLLGTFRQLLDASQVWMVLVMTGLAVGLLAGCIDITSRWLADIKVGYCKSGVEGGKFYLNRSFCCWGYDDPANCKHWISWHDAFKISSKAGAFVAEYMVFIMYSILFATCAAVLVTSYATHAKHSGIPEIKTILGGFVIKKFMGLWTLMIKSVGLCLSVASARKREVLSAAAAAGISVAFGSPIGGVLFSLEQLSYYFPDKTMWQSFVCAMAAAISLRAVNPFRTGNIVLYQVTDSQRWHPIEILLFILLGIFGGLYGGLFIKLNMQISKWRKSRNFSFPVLEVLFVALLTGLINFPNSFMKAQLSDLLQALFAECSKTPADEFGLCKGNSDLTGVFWALVFAGTLGFLLASITFGLDIPAGVILPSLAIGALYGRALGTVVSVWQKSHPKSILFSDCEPGAPCVTPGTYAIVGAAAALGGATRMTVSIVVIMFELTGALTHVIPIMIAVMLSKWCGDIFGKRGIYESWIHLNEYPFLDQKDDTPPPDVPVSQVMTSINDLTVITAVGHTVESLRNLLSSTSYRGFPVVSDMANPTLLGYISRNELSYALNVSSSRHSGSLSPETQTFFSHQPFADPAETLDLRPWMDQTPITMNIHTNLLIVLNMFQRLGLRYVLIVNRGRLEGFLTKKDIWYILNESSKADPTSGIGGGILRADGSGEARGLLSRADNPMLVSPVDDGNML</sequence>
<dbReference type="Proteomes" id="UP000008866">
    <property type="component" value="Unassembled WGS sequence"/>
</dbReference>
<keyword evidence="4 9" id="KW-1133">Transmembrane helix</keyword>
<dbReference type="PANTHER" id="PTHR45711:SF6">
    <property type="entry name" value="CHLORIDE CHANNEL PROTEIN"/>
    <property type="match status" value="1"/>
</dbReference>
<keyword evidence="5 9" id="KW-0406">Ion transport</keyword>
<dbReference type="GO" id="GO:0005794">
    <property type="term" value="C:Golgi apparatus"/>
    <property type="evidence" value="ECO:0007669"/>
    <property type="project" value="TreeGrafter"/>
</dbReference>
<keyword evidence="8" id="KW-0129">CBS domain</keyword>
<dbReference type="PANTHER" id="PTHR45711">
    <property type="entry name" value="CHLORIDE CHANNEL PROTEIN"/>
    <property type="match status" value="1"/>
</dbReference>
<keyword evidence="3 9" id="KW-0812">Transmembrane</keyword>
<feature type="transmembrane region" description="Helical" evidence="9">
    <location>
        <begin position="227"/>
        <end position="249"/>
    </location>
</feature>
<evidence type="ECO:0000256" key="7">
    <source>
        <dbReference type="ARBA" id="ARBA00023214"/>
    </source>
</evidence>
<evidence type="ECO:0000256" key="8">
    <source>
        <dbReference type="PROSITE-ProRule" id="PRU00703"/>
    </source>
</evidence>
<dbReference type="SUPFAM" id="SSF81340">
    <property type="entry name" value="Clc chloride channel"/>
    <property type="match status" value="1"/>
</dbReference>
<dbReference type="GO" id="GO:0005769">
    <property type="term" value="C:early endosome"/>
    <property type="evidence" value="ECO:0007669"/>
    <property type="project" value="TreeGrafter"/>
</dbReference>
<dbReference type="OMA" id="CLDWTPW"/>
<organism evidence="12 13">
    <name type="scientific">Arthroderma benhamiae (strain ATCC MYA-4681 / CBS 112371)</name>
    <name type="common">Trichophyton mentagrophytes</name>
    <dbReference type="NCBI Taxonomy" id="663331"/>
    <lineage>
        <taxon>Eukaryota</taxon>
        <taxon>Fungi</taxon>
        <taxon>Dikarya</taxon>
        <taxon>Ascomycota</taxon>
        <taxon>Pezizomycotina</taxon>
        <taxon>Eurotiomycetes</taxon>
        <taxon>Eurotiomycetidae</taxon>
        <taxon>Onygenales</taxon>
        <taxon>Arthrodermataceae</taxon>
        <taxon>Trichophyton</taxon>
    </lineage>
</organism>
<dbReference type="HOGENOM" id="CLU_003181_2_2_1"/>
<dbReference type="EMBL" id="ABSU01000015">
    <property type="protein sequence ID" value="EFE32402.1"/>
    <property type="molecule type" value="Genomic_DNA"/>
</dbReference>
<dbReference type="GO" id="GO:0005247">
    <property type="term" value="F:voltage-gated chloride channel activity"/>
    <property type="evidence" value="ECO:0007669"/>
    <property type="project" value="TreeGrafter"/>
</dbReference>
<comment type="similarity">
    <text evidence="9">Belongs to the chloride channel (TC 2.A.49) family.</text>
</comment>
<feature type="transmembrane region" description="Helical" evidence="9">
    <location>
        <begin position="493"/>
        <end position="515"/>
    </location>
</feature>
<dbReference type="PRINTS" id="PR00762">
    <property type="entry name" value="CLCHANNEL"/>
</dbReference>
<keyword evidence="13" id="KW-1185">Reference proteome</keyword>
<dbReference type="InterPro" id="IPR014743">
    <property type="entry name" value="Cl-channel_core"/>
</dbReference>
<dbReference type="InterPro" id="IPR046342">
    <property type="entry name" value="CBS_dom_sf"/>
</dbReference>
<comment type="caution">
    <text evidence="9">Lacks conserved residue(s) required for the propagation of feature annotation.</text>
</comment>
<dbReference type="KEGG" id="abe:ARB_00587"/>
<protein>
    <recommendedName>
        <fullName evidence="9">Chloride channel protein</fullName>
    </recommendedName>
</protein>
<feature type="transmembrane region" description="Helical" evidence="9">
    <location>
        <begin position="466"/>
        <end position="487"/>
    </location>
</feature>
<evidence type="ECO:0000256" key="5">
    <source>
        <dbReference type="ARBA" id="ARBA00023065"/>
    </source>
</evidence>
<evidence type="ECO:0000259" key="11">
    <source>
        <dbReference type="PROSITE" id="PS51371"/>
    </source>
</evidence>
<gene>
    <name evidence="12" type="ORF">ARB_00587</name>
</gene>
<keyword evidence="7 9" id="KW-0868">Chloride</keyword>
<dbReference type="Gene3D" id="3.10.580.10">
    <property type="entry name" value="CBS-domain"/>
    <property type="match status" value="1"/>
</dbReference>
<feature type="domain" description="CBS" evidence="11">
    <location>
        <begin position="625"/>
        <end position="688"/>
    </location>
</feature>
<comment type="caution">
    <text evidence="12">The sequence shown here is derived from an EMBL/GenBank/DDBJ whole genome shotgun (WGS) entry which is preliminary data.</text>
</comment>
<feature type="transmembrane region" description="Helical" evidence="9">
    <location>
        <begin position="297"/>
        <end position="321"/>
    </location>
</feature>
<feature type="transmembrane region" description="Helical" evidence="9">
    <location>
        <begin position="145"/>
        <end position="165"/>
    </location>
</feature>
<dbReference type="eggNOG" id="KOG0475">
    <property type="taxonomic scope" value="Eukaryota"/>
</dbReference>
<evidence type="ECO:0000313" key="12">
    <source>
        <dbReference type="EMBL" id="EFE32402.1"/>
    </source>
</evidence>
<dbReference type="Pfam" id="PF00654">
    <property type="entry name" value="Voltage_CLC"/>
    <property type="match status" value="1"/>
</dbReference>
<evidence type="ECO:0000256" key="6">
    <source>
        <dbReference type="ARBA" id="ARBA00023136"/>
    </source>
</evidence>
<dbReference type="CDD" id="cd03684">
    <property type="entry name" value="ClC_3_like"/>
    <property type="match status" value="1"/>
</dbReference>
<feature type="transmembrane region" description="Helical" evidence="9">
    <location>
        <begin position="559"/>
        <end position="582"/>
    </location>
</feature>
<feature type="transmembrane region" description="Helical" evidence="9">
    <location>
        <begin position="372"/>
        <end position="392"/>
    </location>
</feature>
<comment type="subcellular location">
    <subcellularLocation>
        <location evidence="1 9">Membrane</location>
        <topology evidence="1 9">Multi-pass membrane protein</topology>
    </subcellularLocation>
</comment>
<evidence type="ECO:0000256" key="4">
    <source>
        <dbReference type="ARBA" id="ARBA00022989"/>
    </source>
</evidence>
<evidence type="ECO:0000256" key="10">
    <source>
        <dbReference type="SAM" id="MobiDB-lite"/>
    </source>
</evidence>
<dbReference type="RefSeq" id="XP_003013042.1">
    <property type="nucleotide sequence ID" value="XM_003012996.1"/>
</dbReference>
<dbReference type="CDD" id="cd04591">
    <property type="entry name" value="CBS_pair_voltage-gated_CLC_euk_bac"/>
    <property type="match status" value="1"/>
</dbReference>